<evidence type="ECO:0000313" key="2">
    <source>
        <dbReference type="EMBL" id="MFK4443558.1"/>
    </source>
</evidence>
<feature type="region of interest" description="Disordered" evidence="1">
    <location>
        <begin position="150"/>
        <end position="228"/>
    </location>
</feature>
<accession>A0ABW8MIQ9</accession>
<gene>
    <name evidence="2" type="ORF">ABH943_003580</name>
</gene>
<feature type="compositionally biased region" description="Polar residues" evidence="1">
    <location>
        <begin position="403"/>
        <end position="428"/>
    </location>
</feature>
<feature type="region of interest" description="Disordered" evidence="1">
    <location>
        <begin position="403"/>
        <end position="429"/>
    </location>
</feature>
<protein>
    <submittedName>
        <fullName evidence="2">Plasmid maintenance system antidote protein VapI</fullName>
    </submittedName>
</protein>
<reference evidence="2 3" key="1">
    <citation type="submission" date="2024-10" db="EMBL/GenBank/DDBJ databases">
        <authorList>
            <person name="Deangelis K."/>
            <person name="Huntemann M."/>
            <person name="Clum A."/>
            <person name="Wang J."/>
            <person name="Palaniappan K."/>
            <person name="Ritter S."/>
            <person name="Chen I.-M."/>
            <person name="Stamatis D."/>
            <person name="Reddy T."/>
            <person name="O'Malley R."/>
            <person name="Daum C."/>
            <person name="Ng V."/>
            <person name="Ivanova N."/>
            <person name="Kyrpides N."/>
            <person name="Woyke T."/>
        </authorList>
    </citation>
    <scope>NUCLEOTIDE SEQUENCE [LARGE SCALE GENOMIC DNA]</scope>
    <source>
        <strain evidence="2 3">GAS97</strain>
    </source>
</reference>
<dbReference type="Proteomes" id="UP001620514">
    <property type="component" value="Unassembled WGS sequence"/>
</dbReference>
<organism evidence="2 3">
    <name type="scientific">Caballeronia udeis</name>
    <dbReference type="NCBI Taxonomy" id="1232866"/>
    <lineage>
        <taxon>Bacteria</taxon>
        <taxon>Pseudomonadati</taxon>
        <taxon>Pseudomonadota</taxon>
        <taxon>Betaproteobacteria</taxon>
        <taxon>Burkholderiales</taxon>
        <taxon>Burkholderiaceae</taxon>
        <taxon>Caballeronia</taxon>
    </lineage>
</organism>
<proteinExistence type="predicted"/>
<name>A0ABW8MIQ9_9BURK</name>
<feature type="compositionally biased region" description="Low complexity" evidence="1">
    <location>
        <begin position="191"/>
        <end position="228"/>
    </location>
</feature>
<comment type="caution">
    <text evidence="2">The sequence shown here is derived from an EMBL/GenBank/DDBJ whole genome shotgun (WGS) entry which is preliminary data.</text>
</comment>
<feature type="compositionally biased region" description="Basic and acidic residues" evidence="1">
    <location>
        <begin position="169"/>
        <end position="182"/>
    </location>
</feature>
<dbReference type="EMBL" id="JBIYDN010000010">
    <property type="protein sequence ID" value="MFK4443558.1"/>
    <property type="molecule type" value="Genomic_DNA"/>
</dbReference>
<evidence type="ECO:0000313" key="3">
    <source>
        <dbReference type="Proteomes" id="UP001620514"/>
    </source>
</evidence>
<keyword evidence="3" id="KW-1185">Reference proteome</keyword>
<feature type="compositionally biased region" description="Polar residues" evidence="1">
    <location>
        <begin position="157"/>
        <end position="168"/>
    </location>
</feature>
<sequence>MARLTVISRQEPYFMSQPRGRYSGSRDKGQHQPRQPSKATSHRQNKPFAKTQPTRDPVQTASIFKTRSFKLLVDAAGAENIALGLDSNLTRVAELINGERFTPETAFHIETTLGLPDGFFDEPNPVLTPEIIARLRSPLDFIDTHVEPEAAYEEASRPTSVIQFNHHPTPTDHLPREPEMPKKTSGGSPRAAANSKTTTAAKPAPATRPQSAPAKVKAASKSESQQSLALNDVATAENIRRANLHVLTSLKGSKVRLAEVMEISDSNMANRFYGQKRIDDPEANRFTERLGLPDGWLDVPRSVADIPGPVSALLVPASRRHTAAQHELPPAVEPKATAAKKHAVTSVKTANPQHASPPDTGDMSAAAFKTSAVAGQQDQALPLVAEPAIRQSADNDVPYFANHQRSTPAPSTQVVTEPQDQTSATSLSGLHGIGPIAEALIKTLAGKARTGRLDELKALELLQQAVLL</sequence>
<reference evidence="2 3" key="2">
    <citation type="submission" date="2024-11" db="EMBL/GenBank/DDBJ databases">
        <title>Using genomics to understand microbial adaptation to soil warming.</title>
        <authorList>
            <person name="Deangelis K.M. PhD."/>
        </authorList>
    </citation>
    <scope>NUCLEOTIDE SEQUENCE [LARGE SCALE GENOMIC DNA]</scope>
    <source>
        <strain evidence="2 3">GAS97</strain>
    </source>
</reference>
<feature type="region of interest" description="Disordered" evidence="1">
    <location>
        <begin position="1"/>
        <end position="59"/>
    </location>
</feature>
<evidence type="ECO:0000256" key="1">
    <source>
        <dbReference type="SAM" id="MobiDB-lite"/>
    </source>
</evidence>
<dbReference type="RefSeq" id="WP_404608292.1">
    <property type="nucleotide sequence ID" value="NZ_JBIYDN010000010.1"/>
</dbReference>